<evidence type="ECO:0000256" key="5">
    <source>
        <dbReference type="ARBA" id="ARBA00022737"/>
    </source>
</evidence>
<dbReference type="OMA" id="DRIGKYP"/>
<keyword evidence="9" id="KW-0206">Cytoskeleton</keyword>
<evidence type="ECO:0000256" key="4">
    <source>
        <dbReference type="ARBA" id="ARBA00022701"/>
    </source>
</evidence>
<dbReference type="SMART" id="SM00028">
    <property type="entry name" value="TPR"/>
    <property type="match status" value="2"/>
</dbReference>
<dbReference type="InterPro" id="IPR011990">
    <property type="entry name" value="TPR-like_helical_dom_sf"/>
</dbReference>
<evidence type="ECO:0000256" key="10">
    <source>
        <dbReference type="SAM" id="MobiDB-lite"/>
    </source>
</evidence>
<dbReference type="Pfam" id="PF13374">
    <property type="entry name" value="TPR_10"/>
    <property type="match status" value="1"/>
</dbReference>
<keyword evidence="12" id="KW-1185">Reference proteome</keyword>
<dbReference type="AlphaFoldDB" id="D7G180"/>
<comment type="subcellular location">
    <subcellularLocation>
        <location evidence="1">Cytoplasm</location>
        <location evidence="1">Cytoskeleton</location>
    </subcellularLocation>
</comment>
<feature type="region of interest" description="Disordered" evidence="10">
    <location>
        <begin position="258"/>
        <end position="293"/>
    </location>
</feature>
<dbReference type="OrthoDB" id="10031679at2759"/>
<keyword evidence="4" id="KW-0493">Microtubule</keyword>
<reference evidence="11 12" key="1">
    <citation type="journal article" date="2010" name="Nature">
        <title>The Ectocarpus genome and the independent evolution of multicellularity in brown algae.</title>
        <authorList>
            <person name="Cock J.M."/>
            <person name="Sterck L."/>
            <person name="Rouze P."/>
            <person name="Scornet D."/>
            <person name="Allen A.E."/>
            <person name="Amoutzias G."/>
            <person name="Anthouard V."/>
            <person name="Artiguenave F."/>
            <person name="Aury J.M."/>
            <person name="Badger J.H."/>
            <person name="Beszteri B."/>
            <person name="Billiau K."/>
            <person name="Bonnet E."/>
            <person name="Bothwell J.H."/>
            <person name="Bowler C."/>
            <person name="Boyen C."/>
            <person name="Brownlee C."/>
            <person name="Carrano C.J."/>
            <person name="Charrier B."/>
            <person name="Cho G.Y."/>
            <person name="Coelho S.M."/>
            <person name="Collen J."/>
            <person name="Corre E."/>
            <person name="Da Silva C."/>
            <person name="Delage L."/>
            <person name="Delaroque N."/>
            <person name="Dittami S.M."/>
            <person name="Doulbeau S."/>
            <person name="Elias M."/>
            <person name="Farnham G."/>
            <person name="Gachon C.M."/>
            <person name="Gschloessl B."/>
            <person name="Heesch S."/>
            <person name="Jabbari K."/>
            <person name="Jubin C."/>
            <person name="Kawai H."/>
            <person name="Kimura K."/>
            <person name="Kloareg B."/>
            <person name="Kupper F.C."/>
            <person name="Lang D."/>
            <person name="Le Bail A."/>
            <person name="Leblanc C."/>
            <person name="Lerouge P."/>
            <person name="Lohr M."/>
            <person name="Lopez P.J."/>
            <person name="Martens C."/>
            <person name="Maumus F."/>
            <person name="Michel G."/>
            <person name="Miranda-Saavedra D."/>
            <person name="Morales J."/>
            <person name="Moreau H."/>
            <person name="Motomura T."/>
            <person name="Nagasato C."/>
            <person name="Napoli C.A."/>
            <person name="Nelson D.R."/>
            <person name="Nyvall-Collen P."/>
            <person name="Peters A.F."/>
            <person name="Pommier C."/>
            <person name="Potin P."/>
            <person name="Poulain J."/>
            <person name="Quesneville H."/>
            <person name="Read B."/>
            <person name="Rensing S.A."/>
            <person name="Ritter A."/>
            <person name="Rousvoal S."/>
            <person name="Samanta M."/>
            <person name="Samson G."/>
            <person name="Schroeder D.C."/>
            <person name="Segurens B."/>
            <person name="Strittmatter M."/>
            <person name="Tonon T."/>
            <person name="Tregear J.W."/>
            <person name="Valentin K."/>
            <person name="von Dassow P."/>
            <person name="Yamagishi T."/>
            <person name="Van de Peer Y."/>
            <person name="Wincker P."/>
        </authorList>
    </citation>
    <scope>NUCLEOTIDE SEQUENCE [LARGE SCALE GENOMIC DNA]</scope>
    <source>
        <strain evidence="12">Ec32 / CCAP1310/4</strain>
    </source>
</reference>
<dbReference type="GO" id="GO:0005737">
    <property type="term" value="C:cytoplasm"/>
    <property type="evidence" value="ECO:0007669"/>
    <property type="project" value="TreeGrafter"/>
</dbReference>
<evidence type="ECO:0000256" key="1">
    <source>
        <dbReference type="ARBA" id="ARBA00004245"/>
    </source>
</evidence>
<proteinExistence type="inferred from homology"/>
<dbReference type="PANTHER" id="PTHR45783">
    <property type="entry name" value="KINESIN LIGHT CHAIN"/>
    <property type="match status" value="1"/>
</dbReference>
<dbReference type="PRINTS" id="PR00381">
    <property type="entry name" value="KINESINLIGHT"/>
</dbReference>
<protein>
    <submittedName>
        <fullName evidence="11">TPR repeat-containing protein</fullName>
    </submittedName>
</protein>
<keyword evidence="8" id="KW-0505">Motor protein</keyword>
<dbReference type="InterPro" id="IPR002151">
    <property type="entry name" value="Kinesin_light"/>
</dbReference>
<evidence type="ECO:0000313" key="11">
    <source>
        <dbReference type="EMBL" id="CBJ33190.1"/>
    </source>
</evidence>
<dbReference type="STRING" id="2880.D7G180"/>
<accession>D7G180</accession>
<evidence type="ECO:0000256" key="3">
    <source>
        <dbReference type="ARBA" id="ARBA00022490"/>
    </source>
</evidence>
<dbReference type="SUPFAM" id="SSF48452">
    <property type="entry name" value="TPR-like"/>
    <property type="match status" value="1"/>
</dbReference>
<dbReference type="eggNOG" id="KOG1840">
    <property type="taxonomic scope" value="Eukaryota"/>
</dbReference>
<evidence type="ECO:0000256" key="2">
    <source>
        <dbReference type="ARBA" id="ARBA00009622"/>
    </source>
</evidence>
<dbReference type="InParanoid" id="D7G180"/>
<dbReference type="EMBL" id="FN649749">
    <property type="protein sequence ID" value="CBJ33190.1"/>
    <property type="molecule type" value="Genomic_DNA"/>
</dbReference>
<keyword evidence="3" id="KW-0963">Cytoplasm</keyword>
<dbReference type="Pfam" id="PF13424">
    <property type="entry name" value="TPR_12"/>
    <property type="match status" value="2"/>
</dbReference>
<dbReference type="GO" id="GO:0019894">
    <property type="term" value="F:kinesin binding"/>
    <property type="evidence" value="ECO:0007669"/>
    <property type="project" value="TreeGrafter"/>
</dbReference>
<sequence length="293" mass="31857">MYEVQCANVKSRESTRRKANTFYAGDVRQVADMAGVTVICATPKALKEAYLAIMGLRKRRRWARSGVSESLNNLAGCLESQGKHEEAEPLYRRSLAIDEEVYGPDHPEVATDLNNLAGLLETQIMTSVVRQSHSVNSHEPSTDVLGLRQPDVAQGKYEEAEPLHRRSLAIDEEVYGPDHPNVATGLSNLAGLLESQKVYDPDHPEVATDLNNLAGLLETQGKHTEAASLLERALTIRIDKLGEDHPHTMSTRTLLQQVSAMGSAASPGSSAEPSDDDASSATGGIEEVKAMYR</sequence>
<evidence type="ECO:0000256" key="6">
    <source>
        <dbReference type="ARBA" id="ARBA00022803"/>
    </source>
</evidence>
<evidence type="ECO:0000256" key="9">
    <source>
        <dbReference type="ARBA" id="ARBA00023212"/>
    </source>
</evidence>
<keyword evidence="7" id="KW-0175">Coiled coil</keyword>
<evidence type="ECO:0000313" key="12">
    <source>
        <dbReference type="Proteomes" id="UP000002630"/>
    </source>
</evidence>
<evidence type="ECO:0000256" key="7">
    <source>
        <dbReference type="ARBA" id="ARBA00023054"/>
    </source>
</evidence>
<keyword evidence="6" id="KW-0802">TPR repeat</keyword>
<dbReference type="Proteomes" id="UP000002630">
    <property type="component" value="Linkage Group LG24"/>
</dbReference>
<dbReference type="PANTHER" id="PTHR45783:SF3">
    <property type="entry name" value="KINESIN LIGHT CHAIN"/>
    <property type="match status" value="1"/>
</dbReference>
<dbReference type="GO" id="GO:0005874">
    <property type="term" value="C:microtubule"/>
    <property type="evidence" value="ECO:0007669"/>
    <property type="project" value="UniProtKB-KW"/>
</dbReference>
<name>D7G180_ECTSI</name>
<dbReference type="InterPro" id="IPR019734">
    <property type="entry name" value="TPR_rpt"/>
</dbReference>
<dbReference type="EMBL" id="FN648643">
    <property type="protein sequence ID" value="CBJ33190.1"/>
    <property type="molecule type" value="Genomic_DNA"/>
</dbReference>
<organism evidence="11 12">
    <name type="scientific">Ectocarpus siliculosus</name>
    <name type="common">Brown alga</name>
    <name type="synonym">Conferva siliculosa</name>
    <dbReference type="NCBI Taxonomy" id="2880"/>
    <lineage>
        <taxon>Eukaryota</taxon>
        <taxon>Sar</taxon>
        <taxon>Stramenopiles</taxon>
        <taxon>Ochrophyta</taxon>
        <taxon>PX clade</taxon>
        <taxon>Phaeophyceae</taxon>
        <taxon>Ectocarpales</taxon>
        <taxon>Ectocarpaceae</taxon>
        <taxon>Ectocarpus</taxon>
    </lineage>
</organism>
<comment type="similarity">
    <text evidence="2">Belongs to the kinesin light chain family.</text>
</comment>
<keyword evidence="5" id="KW-0677">Repeat</keyword>
<evidence type="ECO:0000256" key="8">
    <source>
        <dbReference type="ARBA" id="ARBA00023175"/>
    </source>
</evidence>
<gene>
    <name evidence="11" type="ORF">Esi_0441_0007</name>
</gene>
<dbReference type="GO" id="GO:0005871">
    <property type="term" value="C:kinesin complex"/>
    <property type="evidence" value="ECO:0007669"/>
    <property type="project" value="InterPro"/>
</dbReference>
<feature type="compositionally biased region" description="Low complexity" evidence="10">
    <location>
        <begin position="259"/>
        <end position="272"/>
    </location>
</feature>
<dbReference type="Gene3D" id="1.25.40.10">
    <property type="entry name" value="Tetratricopeptide repeat domain"/>
    <property type="match status" value="3"/>
</dbReference>
<dbReference type="GO" id="GO:0007018">
    <property type="term" value="P:microtubule-based movement"/>
    <property type="evidence" value="ECO:0007669"/>
    <property type="project" value="TreeGrafter"/>
</dbReference>